<dbReference type="Pfam" id="PF15915">
    <property type="entry name" value="BAT"/>
    <property type="match status" value="1"/>
</dbReference>
<feature type="domain" description="Bacterioopsin transcriptional activator GAF and HTH associated" evidence="4">
    <location>
        <begin position="25"/>
        <end position="142"/>
    </location>
</feature>
<evidence type="ECO:0000259" key="3">
    <source>
        <dbReference type="Pfam" id="PF04967"/>
    </source>
</evidence>
<evidence type="ECO:0000259" key="4">
    <source>
        <dbReference type="Pfam" id="PF15915"/>
    </source>
</evidence>
<dbReference type="RefSeq" id="WP_066385409.1">
    <property type="nucleotide sequence ID" value="NZ_LTAZ01000016.1"/>
</dbReference>
<gene>
    <name evidence="5" type="ORF">HAPAU_38170</name>
</gene>
<evidence type="ECO:0000313" key="6">
    <source>
        <dbReference type="Proteomes" id="UP000075321"/>
    </source>
</evidence>
<feature type="domain" description="HTH bat-type" evidence="3">
    <location>
        <begin position="157"/>
        <end position="208"/>
    </location>
</feature>
<keyword evidence="6" id="KW-1185">Reference proteome</keyword>
<dbReference type="Proteomes" id="UP000075321">
    <property type="component" value="Unassembled WGS sequence"/>
</dbReference>
<reference evidence="5 6" key="1">
    <citation type="submission" date="2016-02" db="EMBL/GenBank/DDBJ databases">
        <title>Genome sequence of Halalkalicoccus paucihalophilus DSM 24557.</title>
        <authorList>
            <person name="Poehlein A."/>
            <person name="Daniel R."/>
        </authorList>
    </citation>
    <scope>NUCLEOTIDE SEQUENCE [LARGE SCALE GENOMIC DNA]</scope>
    <source>
        <strain evidence="5 6">DSM 24557</strain>
    </source>
</reference>
<name>A0A151A992_9EURY</name>
<dbReference type="EMBL" id="LTAZ01000016">
    <property type="protein sequence ID" value="KYH24173.1"/>
    <property type="molecule type" value="Genomic_DNA"/>
</dbReference>
<dbReference type="AlphaFoldDB" id="A0A151A992"/>
<dbReference type="InterPro" id="IPR031803">
    <property type="entry name" value="BAT_GAF/HTH-assoc"/>
</dbReference>
<dbReference type="PANTHER" id="PTHR34236:SF1">
    <property type="entry name" value="DIMETHYL SULFOXIDE REDUCTASE TRANSCRIPTIONAL ACTIVATOR"/>
    <property type="match status" value="1"/>
</dbReference>
<evidence type="ECO:0000256" key="1">
    <source>
        <dbReference type="ARBA" id="ARBA00023015"/>
    </source>
</evidence>
<sequence length="217" mass="24816">MSVLVEVEVTAGEFEWGRVFSTLPEATRIELESLVPLPGSTALFVWITNNAHESLKSSIDAHPTVSAVERIESLSDRSLYAIEWALDYDHLFRYFRDENIHLMSASGSAETWQFTLRFRTHRSLSAFHKHCEDSRISIEVLRIYNPREHHSDQAFGITQPQQEALILAVRKGYYDIPRESNTEELAEQLGISDQAVTERLRRAIATLTRNALMGEKL</sequence>
<proteinExistence type="predicted"/>
<comment type="caution">
    <text evidence="5">The sequence shown here is derived from an EMBL/GenBank/DDBJ whole genome shotgun (WGS) entry which is preliminary data.</text>
</comment>
<keyword evidence="1" id="KW-0805">Transcription regulation</keyword>
<evidence type="ECO:0000313" key="5">
    <source>
        <dbReference type="EMBL" id="KYH24173.1"/>
    </source>
</evidence>
<organism evidence="5 6">
    <name type="scientific">Halalkalicoccus paucihalophilus</name>
    <dbReference type="NCBI Taxonomy" id="1008153"/>
    <lineage>
        <taxon>Archaea</taxon>
        <taxon>Methanobacteriati</taxon>
        <taxon>Methanobacteriota</taxon>
        <taxon>Stenosarchaea group</taxon>
        <taxon>Halobacteria</taxon>
        <taxon>Halobacteriales</taxon>
        <taxon>Halococcaceae</taxon>
        <taxon>Halalkalicoccus</taxon>
    </lineage>
</organism>
<dbReference type="InterPro" id="IPR013324">
    <property type="entry name" value="RNA_pol_sigma_r3/r4-like"/>
</dbReference>
<dbReference type="PANTHER" id="PTHR34236">
    <property type="entry name" value="DIMETHYL SULFOXIDE REDUCTASE TRANSCRIPTIONAL ACTIVATOR"/>
    <property type="match status" value="1"/>
</dbReference>
<dbReference type="OrthoDB" id="156233at2157"/>
<dbReference type="InterPro" id="IPR007050">
    <property type="entry name" value="HTH_bacterioopsin"/>
</dbReference>
<dbReference type="PATRIC" id="fig|1008153.3.peg.4071"/>
<keyword evidence="2" id="KW-0804">Transcription</keyword>
<accession>A0A151A992</accession>
<protein>
    <submittedName>
        <fullName evidence="5">HTH DNA binding domain protein</fullName>
    </submittedName>
</protein>
<dbReference type="SUPFAM" id="SSF88659">
    <property type="entry name" value="Sigma3 and sigma4 domains of RNA polymerase sigma factors"/>
    <property type="match status" value="1"/>
</dbReference>
<dbReference type="Pfam" id="PF04967">
    <property type="entry name" value="HTH_10"/>
    <property type="match status" value="1"/>
</dbReference>
<evidence type="ECO:0000256" key="2">
    <source>
        <dbReference type="ARBA" id="ARBA00023163"/>
    </source>
</evidence>